<accession>A0A1G5DYB4</accession>
<organism evidence="3 4">
    <name type="scientific">Butyrivibrio hungatei</name>
    <dbReference type="NCBI Taxonomy" id="185008"/>
    <lineage>
        <taxon>Bacteria</taxon>
        <taxon>Bacillati</taxon>
        <taxon>Bacillota</taxon>
        <taxon>Clostridia</taxon>
        <taxon>Lachnospirales</taxon>
        <taxon>Lachnospiraceae</taxon>
        <taxon>Butyrivibrio</taxon>
    </lineage>
</organism>
<sequence>MKKRVLMLLPGIVLFINSAVCVYGETGNDGQETVTTGTQTGALEEQKDVDADIKDDIDKLIPDDIEEITIKSAEDFVEFSEKCKLDTWSVNKKVILAKDISLSNISFSGVPTFGGEFDGCGHEITDFSIKNDMSYVALFSNVQKTGIIKNLVVKGTVVPTGKQIAVAGIVADNHGLLSELEFEGIVSGGDYVAGIAGKNELTGNIKDCNSKGYIKGVHFTGGIAGENMGNISGCVNESAVNTTNVDSQITIDSMNTLNKVINMLKKDGKESDEANADITSVDIGGVAGTSIGIISSCINKGQVGYKHVGYNVGGIVGRQSGYVSGCTNNGVVRGRKDVGGIVGQAEPYITVDLSRDVAYQLNTAISELHNRVSATLKDVKYQSGTITNRLNVIQQYTAGAIEDVRFISNETADFANGVSGSTSEAFSRVQYILEESAKDDGLLDNADDAVEHTSDAARSLKETVGDLKIEQYMSDSDREKYERARDTLESLSSQYAVLSKDANRAYFNYFIDTNKGSASYPETADLTYSAGFGTDVATDTELVRSYNVSGEWKHSTDGRIFPDVDVEDDKKLSSDAASYAQLQADLYAKSNYQSPIDDSIGSFYYDRDLADSTEEIRSQTTYYLPFMADAARGDALDAMNSLEKASDNLESAGDEAKGIVRNVAGRGAISFPQFSSEYKAHTVSLSDNMQGMNDNFGLLNNEMNSATGVIVDDLQSIADQFNVIMNLYADAIDGVLEKDYSNTFEDVSLEEALICTDATIDRCINYGATYGDIDTSGIAGTMAIEYDFDAESDITGIKDAKLNTSFISKCVLRDNRNYNTAEGEKSYIGGICGLQEMGTVINCANYGNMKSNSGEYVGGICGSSLSYIVSSSSKGILDGMSYVGGIAGDGTNIRDCRTLVDIKDADSRYGAIAGHVSDDGEVRGNYFVSDTLAGIDRVSYSLKAEPVPHDSKELPADFENLTVTFELEDEESDDGNVIIKKGNRRYGEKSDSQKYPVIEPKDGYYVAWDKASSDFVTTDEIVTAKYCRYRTTISEEVKEKDEGGIYQSEILVDGKFKDEDKLIVEREDSFDVEKFTSAKDYDADTLKNYTTIKVTVPDDGQSVHTVRYKPVAKIKEALGSFEVYLVNGDEEQLLTKTGEMGEYSTYDVEGNEFTLKVRFPKAGLAVSKYKYMVIGAIIIGLIFIALLVIAAICGSKKVPKIFRRIARKLSKRIEGKEQIFYDDSDEDKK</sequence>
<keyword evidence="1" id="KW-0812">Transmembrane</keyword>
<feature type="signal peptide" evidence="2">
    <location>
        <begin position="1"/>
        <end position="21"/>
    </location>
</feature>
<feature type="chain" id="PRO_5039054661" description="GLUG domain-containing protein" evidence="2">
    <location>
        <begin position="22"/>
        <end position="1229"/>
    </location>
</feature>
<name>A0A1G5DYB4_9FIRM</name>
<evidence type="ECO:0000313" key="4">
    <source>
        <dbReference type="Proteomes" id="UP000183047"/>
    </source>
</evidence>
<evidence type="ECO:0000313" key="3">
    <source>
        <dbReference type="EMBL" id="SCY19712.1"/>
    </source>
</evidence>
<keyword evidence="2" id="KW-0732">Signal</keyword>
<evidence type="ECO:0000256" key="2">
    <source>
        <dbReference type="SAM" id="SignalP"/>
    </source>
</evidence>
<keyword evidence="1" id="KW-0472">Membrane</keyword>
<protein>
    <recommendedName>
        <fullName evidence="5">GLUG domain-containing protein</fullName>
    </recommendedName>
</protein>
<proteinExistence type="predicted"/>
<feature type="transmembrane region" description="Helical" evidence="1">
    <location>
        <begin position="1171"/>
        <end position="1194"/>
    </location>
</feature>
<keyword evidence="1" id="KW-1133">Transmembrane helix</keyword>
<dbReference type="OrthoDB" id="2067910at2"/>
<dbReference type="EMBL" id="FMUR01000009">
    <property type="protein sequence ID" value="SCY19712.1"/>
    <property type="molecule type" value="Genomic_DNA"/>
</dbReference>
<dbReference type="Proteomes" id="UP000183047">
    <property type="component" value="Unassembled WGS sequence"/>
</dbReference>
<reference evidence="4" key="1">
    <citation type="submission" date="2016-10" db="EMBL/GenBank/DDBJ databases">
        <authorList>
            <person name="Varghese N."/>
            <person name="Submissions S."/>
        </authorList>
    </citation>
    <scope>NUCLEOTIDE SEQUENCE [LARGE SCALE GENOMIC DNA]</scope>
    <source>
        <strain evidence="4">XBD2006</strain>
    </source>
</reference>
<dbReference type="Gene3D" id="2.160.20.110">
    <property type="match status" value="3"/>
</dbReference>
<evidence type="ECO:0008006" key="5">
    <source>
        <dbReference type="Google" id="ProtNLM"/>
    </source>
</evidence>
<dbReference type="AlphaFoldDB" id="A0A1G5DYB4"/>
<dbReference type="RefSeq" id="WP_074462321.1">
    <property type="nucleotide sequence ID" value="NZ_FMUR01000009.1"/>
</dbReference>
<gene>
    <name evidence="3" type="ORF">SAMN02910451_01720</name>
</gene>
<evidence type="ECO:0000256" key="1">
    <source>
        <dbReference type="SAM" id="Phobius"/>
    </source>
</evidence>
<keyword evidence="4" id="KW-1185">Reference proteome</keyword>